<dbReference type="SUPFAM" id="SSF51735">
    <property type="entry name" value="NAD(P)-binding Rossmann-fold domains"/>
    <property type="match status" value="1"/>
</dbReference>
<name>A0LHS9_SYNFM</name>
<dbReference type="Pfam" id="PF13380">
    <property type="entry name" value="CoA_binding_2"/>
    <property type="match status" value="1"/>
</dbReference>
<reference evidence="2 3" key="1">
    <citation type="submission" date="2006-10" db="EMBL/GenBank/DDBJ databases">
        <title>Complete sequence of Syntrophobacter fumaroxidans MPOB.</title>
        <authorList>
            <consortium name="US DOE Joint Genome Institute"/>
            <person name="Copeland A."/>
            <person name="Lucas S."/>
            <person name="Lapidus A."/>
            <person name="Barry K."/>
            <person name="Detter J.C."/>
            <person name="Glavina del Rio T."/>
            <person name="Hammon N."/>
            <person name="Israni S."/>
            <person name="Pitluck S."/>
            <person name="Goltsman E.G."/>
            <person name="Martinez M."/>
            <person name="Schmutz J."/>
            <person name="Larimer F."/>
            <person name="Land M."/>
            <person name="Hauser L."/>
            <person name="Kyrpides N."/>
            <person name="Kim E."/>
            <person name="Boone D.R."/>
            <person name="Brockman F."/>
            <person name="Culley D."/>
            <person name="Ferry J."/>
            <person name="Gunsalus R."/>
            <person name="McInerney M.J."/>
            <person name="Morrison M."/>
            <person name="Plugge C."/>
            <person name="Rohlin L."/>
            <person name="Scholten J."/>
            <person name="Sieber J."/>
            <person name="Stams A.J.M."/>
            <person name="Worm P."/>
            <person name="Henstra A.M."/>
            <person name="Richardson P."/>
        </authorList>
    </citation>
    <scope>NUCLEOTIDE SEQUENCE [LARGE SCALE GENOMIC DNA]</scope>
    <source>
        <strain evidence="3">DSM 10017 / MPOB</strain>
    </source>
</reference>
<evidence type="ECO:0000313" key="2">
    <source>
        <dbReference type="EMBL" id="ABK16981.1"/>
    </source>
</evidence>
<dbReference type="eggNOG" id="COG1832">
    <property type="taxonomic scope" value="Bacteria"/>
</dbReference>
<dbReference type="Proteomes" id="UP000001784">
    <property type="component" value="Chromosome"/>
</dbReference>
<dbReference type="RefSeq" id="WP_011698152.1">
    <property type="nucleotide sequence ID" value="NC_008554.1"/>
</dbReference>
<dbReference type="KEGG" id="sfu:Sfum_1289"/>
<accession>A0LHS9</accession>
<dbReference type="OrthoDB" id="9804695at2"/>
<proteinExistence type="predicted"/>
<evidence type="ECO:0000259" key="1">
    <source>
        <dbReference type="SMART" id="SM00881"/>
    </source>
</evidence>
<protein>
    <submittedName>
        <fullName evidence="2">CoA-binding domain protein</fullName>
    </submittedName>
</protein>
<feature type="domain" description="CoA-binding" evidence="1">
    <location>
        <begin position="20"/>
        <end position="112"/>
    </location>
</feature>
<sequence length="151" mass="16674">MIECPDGKSNVTNEEAKLILGRSKTVAVVGISHKADRDSHRVAKYLKDHGYRIIPVNPKYRDVLGEKCYPDLKAVPEHIDVVDIFRNVEMIPGIVDEAVAVGADAVWMQRGLLHEKAAQRARSAGLVVVMDECMMETHIRLNGGCRPNSSA</sequence>
<dbReference type="HOGENOM" id="CLU_112567_0_0_7"/>
<dbReference type="InParanoid" id="A0LHS9"/>
<gene>
    <name evidence="2" type="ordered locus">Sfum_1289</name>
</gene>
<dbReference type="FunCoup" id="A0LHS9">
    <property type="interactions" value="132"/>
</dbReference>
<dbReference type="EMBL" id="CP000478">
    <property type="protein sequence ID" value="ABK16981.1"/>
    <property type="molecule type" value="Genomic_DNA"/>
</dbReference>
<dbReference type="PANTHER" id="PTHR33303">
    <property type="entry name" value="CYTOPLASMIC PROTEIN-RELATED"/>
    <property type="match status" value="1"/>
</dbReference>
<dbReference type="SMART" id="SM00881">
    <property type="entry name" value="CoA_binding"/>
    <property type="match status" value="1"/>
</dbReference>
<dbReference type="InterPro" id="IPR036291">
    <property type="entry name" value="NAD(P)-bd_dom_sf"/>
</dbReference>
<dbReference type="STRING" id="335543.Sfum_1289"/>
<organism evidence="2 3">
    <name type="scientific">Syntrophobacter fumaroxidans (strain DSM 10017 / MPOB)</name>
    <dbReference type="NCBI Taxonomy" id="335543"/>
    <lineage>
        <taxon>Bacteria</taxon>
        <taxon>Pseudomonadati</taxon>
        <taxon>Thermodesulfobacteriota</taxon>
        <taxon>Syntrophobacteria</taxon>
        <taxon>Syntrophobacterales</taxon>
        <taxon>Syntrophobacteraceae</taxon>
        <taxon>Syntrophobacter</taxon>
    </lineage>
</organism>
<dbReference type="Gene3D" id="3.40.50.720">
    <property type="entry name" value="NAD(P)-binding Rossmann-like Domain"/>
    <property type="match status" value="1"/>
</dbReference>
<dbReference type="PANTHER" id="PTHR33303:SF2">
    <property type="entry name" value="COA-BINDING DOMAIN-CONTAINING PROTEIN"/>
    <property type="match status" value="1"/>
</dbReference>
<dbReference type="InterPro" id="IPR003781">
    <property type="entry name" value="CoA-bd"/>
</dbReference>
<keyword evidence="3" id="KW-1185">Reference proteome</keyword>
<evidence type="ECO:0000313" key="3">
    <source>
        <dbReference type="Proteomes" id="UP000001784"/>
    </source>
</evidence>
<dbReference type="AlphaFoldDB" id="A0LHS9"/>